<comment type="caution">
    <text evidence="3">The sequence shown here is derived from an EMBL/GenBank/DDBJ whole genome shotgun (WGS) entry which is preliminary data.</text>
</comment>
<dbReference type="NCBIfam" id="TIGR02532">
    <property type="entry name" value="IV_pilin_GFxxxE"/>
    <property type="match status" value="1"/>
</dbReference>
<organism evidence="3 4">
    <name type="scientific">Stutzerimonas stutzeri</name>
    <name type="common">Pseudomonas stutzeri</name>
    <dbReference type="NCBI Taxonomy" id="316"/>
    <lineage>
        <taxon>Bacteria</taxon>
        <taxon>Pseudomonadati</taxon>
        <taxon>Pseudomonadota</taxon>
        <taxon>Gammaproteobacteria</taxon>
        <taxon>Pseudomonadales</taxon>
        <taxon>Pseudomonadaceae</taxon>
        <taxon>Stutzerimonas</taxon>
    </lineage>
</organism>
<gene>
    <name evidence="3" type="ORF">UF78_03775</name>
</gene>
<keyword evidence="1" id="KW-1133">Transmembrane helix</keyword>
<name>A0A0D9ASN6_STUST</name>
<dbReference type="EMBL" id="JYHV01000010">
    <property type="protein sequence ID" value="KJH83752.1"/>
    <property type="molecule type" value="Genomic_DNA"/>
</dbReference>
<dbReference type="InterPro" id="IPR012902">
    <property type="entry name" value="N_methyl_site"/>
</dbReference>
<dbReference type="AlphaFoldDB" id="A0A0D9ASN6"/>
<dbReference type="Pfam" id="PF22150">
    <property type="entry name" value="Tt1218-like"/>
    <property type="match status" value="1"/>
</dbReference>
<dbReference type="PATRIC" id="fig|316.101.peg.1611"/>
<proteinExistence type="predicted"/>
<dbReference type="RefSeq" id="WP_045160699.1">
    <property type="nucleotide sequence ID" value="NZ_JYHV01000010.1"/>
</dbReference>
<dbReference type="InterPro" id="IPR013362">
    <property type="entry name" value="Pilus_4_PilV"/>
</dbReference>
<feature type="transmembrane region" description="Helical" evidence="1">
    <location>
        <begin position="6"/>
        <end position="28"/>
    </location>
</feature>
<evidence type="ECO:0000259" key="2">
    <source>
        <dbReference type="Pfam" id="PF22150"/>
    </source>
</evidence>
<dbReference type="OrthoDB" id="7030002at2"/>
<dbReference type="Proteomes" id="UP000032487">
    <property type="component" value="Unassembled WGS sequence"/>
</dbReference>
<evidence type="ECO:0000256" key="1">
    <source>
        <dbReference type="SAM" id="Phobius"/>
    </source>
</evidence>
<accession>A0A0D9ASN6</accession>
<reference evidence="3 4" key="1">
    <citation type="submission" date="2015-02" db="EMBL/GenBank/DDBJ databases">
        <title>Draft genome sequence of Pseudomonas stutzeri NT0128 isolated from wheat (Triticum turgidum) rhizosphere.</title>
        <authorList>
            <person name="Tovi N."/>
            <person name="Frenk S."/>
            <person name="Hadar Y."/>
            <person name="Minz D."/>
        </authorList>
    </citation>
    <scope>NUCLEOTIDE SEQUENCE [LARGE SCALE GENOMIC DNA]</scope>
    <source>
        <strain evidence="3 4">NT0128</strain>
    </source>
</reference>
<keyword evidence="1" id="KW-0812">Transmembrane</keyword>
<evidence type="ECO:0000313" key="4">
    <source>
        <dbReference type="Proteomes" id="UP000032487"/>
    </source>
</evidence>
<protein>
    <submittedName>
        <fullName evidence="3">Pilus assembly protein PilV</fullName>
    </submittedName>
</protein>
<feature type="domain" description="Type IV pilin Tt1218-like" evidence="2">
    <location>
        <begin position="28"/>
        <end position="63"/>
    </location>
</feature>
<evidence type="ECO:0000313" key="3">
    <source>
        <dbReference type="EMBL" id="KJH83752.1"/>
    </source>
</evidence>
<dbReference type="Pfam" id="PF07963">
    <property type="entry name" value="N_methyl"/>
    <property type="match status" value="1"/>
</dbReference>
<sequence length="182" mass="19986">MKHSKGFSLIEVMVTLVLTTIGILGMVAMQGRSIQYTQDSVQRNAAVMLADDYVEIIRANPDELFEKAPPKEPFYSGFKDTSPFYKEAGSDFSTAPAACVSNPKSALEMRNCWVETAQTTLPNAAALFKDAFYVCRSSTPGTCDDKGSMLEIQLAWTVKAGTCPDDRAPSDTTCIYRTRVEL</sequence>
<keyword evidence="1" id="KW-0472">Membrane</keyword>
<dbReference type="NCBIfam" id="TIGR02523">
    <property type="entry name" value="type_IV_pilV"/>
    <property type="match status" value="1"/>
</dbReference>
<dbReference type="InterPro" id="IPR054402">
    <property type="entry name" value="Tt1218-like_dom"/>
</dbReference>